<comment type="caution">
    <text evidence="3">The sequence shown here is derived from an EMBL/GenBank/DDBJ whole genome shotgun (WGS) entry which is preliminary data.</text>
</comment>
<dbReference type="Proteomes" id="UP000233551">
    <property type="component" value="Unassembled WGS sequence"/>
</dbReference>
<dbReference type="InterPro" id="IPR056924">
    <property type="entry name" value="SH3_Tf2-1"/>
</dbReference>
<dbReference type="STRING" id="22663.A0A2I0KFX5"/>
<evidence type="ECO:0000259" key="2">
    <source>
        <dbReference type="Pfam" id="PF24626"/>
    </source>
</evidence>
<dbReference type="PANTHER" id="PTHR35046:SF18">
    <property type="entry name" value="RNA-DIRECTED DNA POLYMERASE"/>
    <property type="match status" value="1"/>
</dbReference>
<dbReference type="Pfam" id="PF24626">
    <property type="entry name" value="SH3_Tf2-1"/>
    <property type="match status" value="2"/>
</dbReference>
<accession>A0A2I0KFX5</accession>
<protein>
    <recommendedName>
        <fullName evidence="2">Tf2-1-like SH3-like domain-containing protein</fullName>
    </recommendedName>
</protein>
<dbReference type="EMBL" id="PGOL01000611">
    <property type="protein sequence ID" value="PKI67388.1"/>
    <property type="molecule type" value="Genomic_DNA"/>
</dbReference>
<gene>
    <name evidence="3" type="ORF">CRG98_012216</name>
</gene>
<feature type="domain" description="Tf2-1-like SH3-like" evidence="2">
    <location>
        <begin position="139"/>
        <end position="200"/>
    </location>
</feature>
<organism evidence="3 4">
    <name type="scientific">Punica granatum</name>
    <name type="common">Pomegranate</name>
    <dbReference type="NCBI Taxonomy" id="22663"/>
    <lineage>
        <taxon>Eukaryota</taxon>
        <taxon>Viridiplantae</taxon>
        <taxon>Streptophyta</taxon>
        <taxon>Embryophyta</taxon>
        <taxon>Tracheophyta</taxon>
        <taxon>Spermatophyta</taxon>
        <taxon>Magnoliopsida</taxon>
        <taxon>eudicotyledons</taxon>
        <taxon>Gunneridae</taxon>
        <taxon>Pentapetalae</taxon>
        <taxon>rosids</taxon>
        <taxon>malvids</taxon>
        <taxon>Myrtales</taxon>
        <taxon>Lythraceae</taxon>
        <taxon>Punica</taxon>
    </lineage>
</organism>
<evidence type="ECO:0000313" key="3">
    <source>
        <dbReference type="EMBL" id="PKI67388.1"/>
    </source>
</evidence>
<feature type="domain" description="Tf2-1-like SH3-like" evidence="2">
    <location>
        <begin position="48"/>
        <end position="96"/>
    </location>
</feature>
<evidence type="ECO:0000313" key="4">
    <source>
        <dbReference type="Proteomes" id="UP000233551"/>
    </source>
</evidence>
<dbReference type="PANTHER" id="PTHR35046">
    <property type="entry name" value="ZINC KNUCKLE (CCHC-TYPE) FAMILY PROTEIN"/>
    <property type="match status" value="1"/>
</dbReference>
<sequence>MTIRGRILSTQGRMMRHKTWQLPALYAASVGIKAVANRRRRHVEFEVGDFVWAVLTKDRFSAGDYHNQAARKIGPVEIVEKINSNAYRLKLPSHIHTDDFRYSCANQRVCDGLPALYAASVGIKAVADRRRRHVEFEVGDFVWAVLTKDRFSAGNYYKLAARKISPVEIVEKINSNAYRLKLPSHIRTADVFNVKHLIPYTGDSSDDDDSRTNSLHPGENDAA</sequence>
<reference evidence="3 4" key="1">
    <citation type="submission" date="2017-11" db="EMBL/GenBank/DDBJ databases">
        <title>De-novo sequencing of pomegranate (Punica granatum L.) genome.</title>
        <authorList>
            <person name="Akparov Z."/>
            <person name="Amiraslanov A."/>
            <person name="Hajiyeva S."/>
            <person name="Abbasov M."/>
            <person name="Kaur K."/>
            <person name="Hamwieh A."/>
            <person name="Solovyev V."/>
            <person name="Salamov A."/>
            <person name="Braich B."/>
            <person name="Kosarev P."/>
            <person name="Mahmoud A."/>
            <person name="Hajiyev E."/>
            <person name="Babayeva S."/>
            <person name="Izzatullayeva V."/>
            <person name="Mammadov A."/>
            <person name="Mammadov A."/>
            <person name="Sharifova S."/>
            <person name="Ojaghi J."/>
            <person name="Eynullazada K."/>
            <person name="Bayramov B."/>
            <person name="Abdulazimova A."/>
            <person name="Shahmuradov I."/>
        </authorList>
    </citation>
    <scope>NUCLEOTIDE SEQUENCE [LARGE SCALE GENOMIC DNA]</scope>
    <source>
        <strain evidence="4">cv. AG2017</strain>
        <tissue evidence="3">Leaf</tissue>
    </source>
</reference>
<dbReference type="AlphaFoldDB" id="A0A2I0KFX5"/>
<feature type="region of interest" description="Disordered" evidence="1">
    <location>
        <begin position="202"/>
        <end position="223"/>
    </location>
</feature>
<evidence type="ECO:0000256" key="1">
    <source>
        <dbReference type="SAM" id="MobiDB-lite"/>
    </source>
</evidence>
<name>A0A2I0KFX5_PUNGR</name>
<keyword evidence="4" id="KW-1185">Reference proteome</keyword>
<proteinExistence type="predicted"/>